<evidence type="ECO:0000313" key="8">
    <source>
        <dbReference type="EMBL" id="NER11288.1"/>
    </source>
</evidence>
<comment type="function">
    <text evidence="7">Catalyzes the methyl esterification of L-isoaspartyl residues in peptides and proteins that result from spontaneous decomposition of normal L-aspartyl and L-asparaginyl residues. It plays a role in the repair and/or degradation of damaged proteins.</text>
</comment>
<dbReference type="GO" id="GO:0032259">
    <property type="term" value="P:methylation"/>
    <property type="evidence" value="ECO:0007669"/>
    <property type="project" value="UniProtKB-KW"/>
</dbReference>
<feature type="active site" evidence="7">
    <location>
        <position position="85"/>
    </location>
</feature>
<keyword evidence="3 7" id="KW-0963">Cytoplasm</keyword>
<dbReference type="AlphaFoldDB" id="A0A6P0UHJ3"/>
<organism evidence="8 9">
    <name type="scientific">Muriicola jejuensis</name>
    <dbReference type="NCBI Taxonomy" id="504488"/>
    <lineage>
        <taxon>Bacteria</taxon>
        <taxon>Pseudomonadati</taxon>
        <taxon>Bacteroidota</taxon>
        <taxon>Flavobacteriia</taxon>
        <taxon>Flavobacteriales</taxon>
        <taxon>Flavobacteriaceae</taxon>
        <taxon>Muriicola</taxon>
    </lineage>
</organism>
<dbReference type="Pfam" id="PF01135">
    <property type="entry name" value="PCMT"/>
    <property type="match status" value="1"/>
</dbReference>
<dbReference type="SUPFAM" id="SSF53335">
    <property type="entry name" value="S-adenosyl-L-methionine-dependent methyltransferases"/>
    <property type="match status" value="1"/>
</dbReference>
<protein>
    <recommendedName>
        <fullName evidence="7">Protein-L-isoaspartate O-methyltransferase</fullName>
        <ecNumber evidence="7">2.1.1.77</ecNumber>
    </recommendedName>
    <alternativeName>
        <fullName evidence="7">L-isoaspartyl protein carboxyl methyltransferase</fullName>
    </alternativeName>
    <alternativeName>
        <fullName evidence="7">Protein L-isoaspartyl methyltransferase</fullName>
    </alternativeName>
    <alternativeName>
        <fullName evidence="7">Protein-beta-aspartate methyltransferase</fullName>
        <shortName evidence="7">PIMT</shortName>
    </alternativeName>
</protein>
<evidence type="ECO:0000256" key="7">
    <source>
        <dbReference type="HAMAP-Rule" id="MF_00090"/>
    </source>
</evidence>
<dbReference type="CDD" id="cd02440">
    <property type="entry name" value="AdoMet_MTases"/>
    <property type="match status" value="1"/>
</dbReference>
<dbReference type="NCBIfam" id="NF001453">
    <property type="entry name" value="PRK00312.1"/>
    <property type="match status" value="1"/>
</dbReference>
<dbReference type="PANTHER" id="PTHR11579">
    <property type="entry name" value="PROTEIN-L-ISOASPARTATE O-METHYLTRANSFERASE"/>
    <property type="match status" value="1"/>
</dbReference>
<dbReference type="Proteomes" id="UP000468443">
    <property type="component" value="Unassembled WGS sequence"/>
</dbReference>
<dbReference type="PANTHER" id="PTHR11579:SF0">
    <property type="entry name" value="PROTEIN-L-ISOASPARTATE(D-ASPARTATE) O-METHYLTRANSFERASE"/>
    <property type="match status" value="1"/>
</dbReference>
<keyword evidence="9" id="KW-1185">Reference proteome</keyword>
<evidence type="ECO:0000256" key="2">
    <source>
        <dbReference type="ARBA" id="ARBA00005369"/>
    </source>
</evidence>
<keyword evidence="6 7" id="KW-0949">S-adenosyl-L-methionine</keyword>
<dbReference type="FunFam" id="3.40.50.150:FF:000010">
    <property type="entry name" value="Protein-L-isoaspartate O-methyltransferase"/>
    <property type="match status" value="1"/>
</dbReference>
<accession>A0A6P0UHJ3</accession>
<evidence type="ECO:0000256" key="1">
    <source>
        <dbReference type="ARBA" id="ARBA00004496"/>
    </source>
</evidence>
<keyword evidence="4 7" id="KW-0489">Methyltransferase</keyword>
<comment type="catalytic activity">
    <reaction evidence="7">
        <text>[protein]-L-isoaspartate + S-adenosyl-L-methionine = [protein]-L-isoaspartate alpha-methyl ester + S-adenosyl-L-homocysteine</text>
        <dbReference type="Rhea" id="RHEA:12705"/>
        <dbReference type="Rhea" id="RHEA-COMP:12143"/>
        <dbReference type="Rhea" id="RHEA-COMP:12144"/>
        <dbReference type="ChEBI" id="CHEBI:57856"/>
        <dbReference type="ChEBI" id="CHEBI:59789"/>
        <dbReference type="ChEBI" id="CHEBI:90596"/>
        <dbReference type="ChEBI" id="CHEBI:90598"/>
        <dbReference type="EC" id="2.1.1.77"/>
    </reaction>
</comment>
<dbReference type="HAMAP" id="MF_00090">
    <property type="entry name" value="PIMT"/>
    <property type="match status" value="1"/>
</dbReference>
<name>A0A6P0UHJ3_9FLAO</name>
<dbReference type="EC" id="2.1.1.77" evidence="7"/>
<dbReference type="NCBIfam" id="TIGR00080">
    <property type="entry name" value="pimt"/>
    <property type="match status" value="1"/>
</dbReference>
<evidence type="ECO:0000256" key="3">
    <source>
        <dbReference type="ARBA" id="ARBA00022490"/>
    </source>
</evidence>
<comment type="subcellular location">
    <subcellularLocation>
        <location evidence="1 7">Cytoplasm</location>
    </subcellularLocation>
</comment>
<reference evidence="8 9" key="1">
    <citation type="submission" date="2020-01" db="EMBL/GenBank/DDBJ databases">
        <title>Muriicola jejuensis KCTC 22299.</title>
        <authorList>
            <person name="Wang G."/>
        </authorList>
    </citation>
    <scope>NUCLEOTIDE SEQUENCE [LARGE SCALE GENOMIC DNA]</scope>
    <source>
        <strain evidence="8 9">KCTC 22299</strain>
    </source>
</reference>
<dbReference type="Gene3D" id="3.40.50.150">
    <property type="entry name" value="Vaccinia Virus protein VP39"/>
    <property type="match status" value="1"/>
</dbReference>
<evidence type="ECO:0000256" key="5">
    <source>
        <dbReference type="ARBA" id="ARBA00022679"/>
    </source>
</evidence>
<dbReference type="PROSITE" id="PS01279">
    <property type="entry name" value="PCMT"/>
    <property type="match status" value="1"/>
</dbReference>
<proteinExistence type="inferred from homology"/>
<sequence length="233" mass="25884">MSSSLKNSLILLLILLGTHSLIGQPSAMEMRQRMVNEQLRGRDITNKATLEAMSVIPREVFVPLSQRPFAYEDRPLPIGEGQTISQPYMVAFMTQALRLKPTDRVLEIGTGSGYQAAVLAHIADTVFTVEIVPSLANKASRILRELNLENVQVRIGDGYFGWKEKAPFDAIIVTAGAESIPPVLVEQLAEDGIMIIPLGPHRGVRQLIRLTKSKGRIKTRSLMEVRFVPFVRN</sequence>
<gene>
    <name evidence="7" type="primary">pcm</name>
    <name evidence="8" type="ORF">GWK09_12210</name>
</gene>
<comment type="similarity">
    <text evidence="2 7">Belongs to the methyltransferase superfamily. L-isoaspartyl/D-aspartyl protein methyltransferase family.</text>
</comment>
<evidence type="ECO:0000313" key="9">
    <source>
        <dbReference type="Proteomes" id="UP000468443"/>
    </source>
</evidence>
<dbReference type="InterPro" id="IPR000682">
    <property type="entry name" value="PCMT"/>
</dbReference>
<dbReference type="GO" id="GO:0005737">
    <property type="term" value="C:cytoplasm"/>
    <property type="evidence" value="ECO:0007669"/>
    <property type="project" value="UniProtKB-SubCell"/>
</dbReference>
<comment type="caution">
    <text evidence="8">The sequence shown here is derived from an EMBL/GenBank/DDBJ whole genome shotgun (WGS) entry which is preliminary data.</text>
</comment>
<dbReference type="InterPro" id="IPR029063">
    <property type="entry name" value="SAM-dependent_MTases_sf"/>
</dbReference>
<dbReference type="GO" id="GO:0004719">
    <property type="term" value="F:protein-L-isoaspartate (D-aspartate) O-methyltransferase activity"/>
    <property type="evidence" value="ECO:0007669"/>
    <property type="project" value="UniProtKB-UniRule"/>
</dbReference>
<evidence type="ECO:0000256" key="6">
    <source>
        <dbReference type="ARBA" id="ARBA00022691"/>
    </source>
</evidence>
<dbReference type="EMBL" id="JAABOP010000004">
    <property type="protein sequence ID" value="NER11288.1"/>
    <property type="molecule type" value="Genomic_DNA"/>
</dbReference>
<keyword evidence="5 7" id="KW-0808">Transferase</keyword>
<dbReference type="GO" id="GO:0030091">
    <property type="term" value="P:protein repair"/>
    <property type="evidence" value="ECO:0007669"/>
    <property type="project" value="UniProtKB-UniRule"/>
</dbReference>
<evidence type="ECO:0000256" key="4">
    <source>
        <dbReference type="ARBA" id="ARBA00022603"/>
    </source>
</evidence>